<reference evidence="1 2" key="1">
    <citation type="submission" date="2009-05" db="EMBL/GenBank/DDBJ databases">
        <title>The draft genome of Acidovorax delafieldii 2AN.</title>
        <authorList>
            <consortium name="US DOE Joint Genome Institute (JGI-PGF)"/>
            <person name="Lucas S."/>
            <person name="Copeland A."/>
            <person name="Lapidus A."/>
            <person name="Glavina del Rio T."/>
            <person name="Tice H."/>
            <person name="Bruce D."/>
            <person name="Goodwin L."/>
            <person name="Pitluck S."/>
            <person name="Larimer F."/>
            <person name="Land M.L."/>
            <person name="Hauser L."/>
            <person name="Shelobolina E.S."/>
            <person name="Picardal F."/>
            <person name="Roden E."/>
            <person name="Emerson D."/>
        </authorList>
    </citation>
    <scope>NUCLEOTIDE SEQUENCE [LARGE SCALE GENOMIC DNA]</scope>
    <source>
        <strain evidence="1 2">2AN</strain>
    </source>
</reference>
<dbReference type="EMBL" id="ACQT01000134">
    <property type="protein sequence ID" value="EER59357.1"/>
    <property type="molecule type" value="Genomic_DNA"/>
</dbReference>
<dbReference type="PATRIC" id="fig|573060.9.peg.1973"/>
<organism evidence="1 2">
    <name type="scientific">Acidovorax delafieldii 2AN</name>
    <dbReference type="NCBI Taxonomy" id="573060"/>
    <lineage>
        <taxon>Bacteria</taxon>
        <taxon>Pseudomonadati</taxon>
        <taxon>Pseudomonadota</taxon>
        <taxon>Betaproteobacteria</taxon>
        <taxon>Burkholderiales</taxon>
        <taxon>Comamonadaceae</taxon>
        <taxon>Acidovorax</taxon>
    </lineage>
</organism>
<accession>C5T834</accession>
<comment type="caution">
    <text evidence="1">The sequence shown here is derived from an EMBL/GenBank/DDBJ whole genome shotgun (WGS) entry which is preliminary data.</text>
</comment>
<gene>
    <name evidence="1" type="ORF">AcdelDRAFT_3064</name>
</gene>
<sequence length="37" mass="4120">METALTSAQKTVSTLLAALQYAKNHPESPRFLQRLFG</sequence>
<keyword evidence="2" id="KW-1185">Reference proteome</keyword>
<protein>
    <submittedName>
        <fullName evidence="1">Uncharacterized protein</fullName>
    </submittedName>
</protein>
<evidence type="ECO:0000313" key="1">
    <source>
        <dbReference type="EMBL" id="EER59357.1"/>
    </source>
</evidence>
<evidence type="ECO:0000313" key="2">
    <source>
        <dbReference type="Proteomes" id="UP000003856"/>
    </source>
</evidence>
<dbReference type="AlphaFoldDB" id="C5T834"/>
<dbReference type="Proteomes" id="UP000003856">
    <property type="component" value="Unassembled WGS sequence"/>
</dbReference>
<proteinExistence type="predicted"/>
<name>C5T834_ACIDE</name>